<evidence type="ECO:0000256" key="4">
    <source>
        <dbReference type="ARBA" id="ARBA00011245"/>
    </source>
</evidence>
<dbReference type="GO" id="GO:0005978">
    <property type="term" value="P:glycogen biosynthetic process"/>
    <property type="evidence" value="ECO:0007669"/>
    <property type="project" value="UniProtKB-UniRule"/>
</dbReference>
<dbReference type="CDD" id="cd02855">
    <property type="entry name" value="E_set_GBE_prok_N"/>
    <property type="match status" value="1"/>
</dbReference>
<reference evidence="14" key="1">
    <citation type="submission" date="2024-06" db="EMBL/GenBank/DDBJ databases">
        <title>Streptomyces sp. strain HUAS MG91 genome sequences.</title>
        <authorList>
            <person name="Mo P."/>
        </authorList>
    </citation>
    <scope>NUCLEOTIDE SEQUENCE</scope>
    <source>
        <strain evidence="14">HUAS MG91</strain>
    </source>
</reference>
<dbReference type="FunFam" id="3.20.20.80:FF:000003">
    <property type="entry name" value="1,4-alpha-glucan branching enzyme GlgB"/>
    <property type="match status" value="1"/>
</dbReference>
<dbReference type="KEGG" id="stac:ABII15_26620"/>
<name>A0AAU8IXY9_9ACTN</name>
<keyword evidence="8 10" id="KW-0320">Glycogen biosynthesis</keyword>
<feature type="domain" description="Glycosyl hydrolase family 13 catalytic" evidence="13">
    <location>
        <begin position="254"/>
        <end position="614"/>
    </location>
</feature>
<comment type="similarity">
    <text evidence="3 10">Belongs to the glycosyl hydrolase 13 family. GlgB subfamily.</text>
</comment>
<dbReference type="EC" id="2.4.1.18" evidence="10"/>
<dbReference type="InterPro" id="IPR013780">
    <property type="entry name" value="Glyco_hydro_b"/>
</dbReference>
<dbReference type="CDD" id="cd11322">
    <property type="entry name" value="AmyAc_Glg_BE"/>
    <property type="match status" value="1"/>
</dbReference>
<proteinExistence type="inferred from homology"/>
<dbReference type="Gene3D" id="2.60.40.1180">
    <property type="entry name" value="Golgi alpha-mannosidase II"/>
    <property type="match status" value="1"/>
</dbReference>
<dbReference type="InterPro" id="IPR006048">
    <property type="entry name" value="A-amylase/branching_C"/>
</dbReference>
<keyword evidence="6 10" id="KW-0328">Glycosyltransferase</keyword>
<accession>A0AAU8IXY9</accession>
<evidence type="ECO:0000259" key="13">
    <source>
        <dbReference type="SMART" id="SM00642"/>
    </source>
</evidence>
<dbReference type="HAMAP" id="MF_00685">
    <property type="entry name" value="GlgB"/>
    <property type="match status" value="1"/>
</dbReference>
<organism evidence="14">
    <name type="scientific">Streptomyces tabacisoli</name>
    <dbReference type="NCBI Taxonomy" id="3156398"/>
    <lineage>
        <taxon>Bacteria</taxon>
        <taxon>Bacillati</taxon>
        <taxon>Actinomycetota</taxon>
        <taxon>Actinomycetes</taxon>
        <taxon>Kitasatosporales</taxon>
        <taxon>Streptomycetaceae</taxon>
        <taxon>Streptomyces</taxon>
    </lineage>
</organism>
<dbReference type="NCBIfam" id="NF003811">
    <property type="entry name" value="PRK05402.1"/>
    <property type="match status" value="1"/>
</dbReference>
<keyword evidence="5 10" id="KW-0321">Glycogen metabolism</keyword>
<dbReference type="Pfam" id="PF00128">
    <property type="entry name" value="Alpha-amylase"/>
    <property type="match status" value="1"/>
</dbReference>
<evidence type="ECO:0000256" key="11">
    <source>
        <dbReference type="PIRSR" id="PIRSR000463-1"/>
    </source>
</evidence>
<dbReference type="NCBIfam" id="NF008967">
    <property type="entry name" value="PRK12313.1"/>
    <property type="match status" value="1"/>
</dbReference>
<keyword evidence="9 10" id="KW-0119">Carbohydrate metabolism</keyword>
<dbReference type="NCBIfam" id="TIGR01515">
    <property type="entry name" value="branching_enzym"/>
    <property type="match status" value="1"/>
</dbReference>
<comment type="pathway">
    <text evidence="2 10">Glycan biosynthesis; glycogen biosynthesis.</text>
</comment>
<evidence type="ECO:0000256" key="12">
    <source>
        <dbReference type="SAM" id="MobiDB-lite"/>
    </source>
</evidence>
<dbReference type="InterPro" id="IPR037439">
    <property type="entry name" value="Branching_enzy"/>
</dbReference>
<evidence type="ECO:0000256" key="8">
    <source>
        <dbReference type="ARBA" id="ARBA00023056"/>
    </source>
</evidence>
<dbReference type="SMART" id="SM00642">
    <property type="entry name" value="Aamy"/>
    <property type="match status" value="1"/>
</dbReference>
<gene>
    <name evidence="10 14" type="primary">glgB</name>
    <name evidence="14" type="ORF">ABII15_26620</name>
</gene>
<comment type="subunit">
    <text evidence="4 10">Monomer.</text>
</comment>
<dbReference type="FunFam" id="2.60.40.10:FF:000169">
    <property type="entry name" value="1,4-alpha-glucan branching enzyme GlgB"/>
    <property type="match status" value="1"/>
</dbReference>
<dbReference type="InterPro" id="IPR013783">
    <property type="entry name" value="Ig-like_fold"/>
</dbReference>
<dbReference type="AlphaFoldDB" id="A0AAU8IXY9"/>
<dbReference type="SUPFAM" id="SSF51445">
    <property type="entry name" value="(Trans)glycosidases"/>
    <property type="match status" value="1"/>
</dbReference>
<evidence type="ECO:0000256" key="7">
    <source>
        <dbReference type="ARBA" id="ARBA00022679"/>
    </source>
</evidence>
<evidence type="ECO:0000256" key="10">
    <source>
        <dbReference type="HAMAP-Rule" id="MF_00685"/>
    </source>
</evidence>
<dbReference type="Pfam" id="PF22019">
    <property type="entry name" value="GlgB_N"/>
    <property type="match status" value="1"/>
</dbReference>
<comment type="catalytic activity">
    <reaction evidence="1 10">
        <text>Transfers a segment of a (1-&gt;4)-alpha-D-glucan chain to a primary hydroxy group in a similar glucan chain.</text>
        <dbReference type="EC" id="2.4.1.18"/>
    </reaction>
</comment>
<keyword evidence="7 10" id="KW-0808">Transferase</keyword>
<evidence type="ECO:0000256" key="1">
    <source>
        <dbReference type="ARBA" id="ARBA00000826"/>
    </source>
</evidence>
<evidence type="ECO:0000256" key="9">
    <source>
        <dbReference type="ARBA" id="ARBA00023277"/>
    </source>
</evidence>
<dbReference type="SUPFAM" id="SSF81296">
    <property type="entry name" value="E set domains"/>
    <property type="match status" value="1"/>
</dbReference>
<feature type="region of interest" description="Disordered" evidence="12">
    <location>
        <begin position="694"/>
        <end position="720"/>
    </location>
</feature>
<dbReference type="PANTHER" id="PTHR43651">
    <property type="entry name" value="1,4-ALPHA-GLUCAN-BRANCHING ENZYME"/>
    <property type="match status" value="1"/>
</dbReference>
<evidence type="ECO:0000256" key="2">
    <source>
        <dbReference type="ARBA" id="ARBA00004964"/>
    </source>
</evidence>
<evidence type="ECO:0000256" key="3">
    <source>
        <dbReference type="ARBA" id="ARBA00009000"/>
    </source>
</evidence>
<dbReference type="InterPro" id="IPR014756">
    <property type="entry name" value="Ig_E-set"/>
</dbReference>
<sequence length="737" mass="82685">MTPRPTTTPAPVPEDDRTRLLAATHHNPHGVLGAHPAPDGIAFRAWRPYARQVTVRTPQGTHAELHDDGEGFFSGLLPLREVPSGYELEIRYADTTQTVADAYALLPALGELDLHLIGEGRHEQLWTALGARPMTHQGIEGTRFTVWAPNARGIRVVGGFNFWDGAAHSMRSLGSSGIWELFVPGIGEGELYKFEITRPDGSKTTRADPLATRTEVPPANSSIVHASHHTWQDDQWLEHRAARPAHESPFSVYEIHLPSWRPGLTYRQLAEQLPSYVNDLGFTHVELLPVAEHPFGGSWGYQVTGFYAPTARLGTPDDFKHLVDALHRAGIGVLMDWVPAHFPRDDWALAEFDGRPLYEHEDPLRAAHPDWGTLEFDYGRKEVRNFLVANALYWCEEFHIDGLRVDAVASMLYLDYSREEGQWTPNQFGGRENLDAVDFLQEMNATLYRRVPGVVTIAEESTAWDGVTRATHHIGPGGHGGLGFGLKWNMGWMHDSLEYVSHEPVHRKYHHNEMTFSMVYAYSENYVLPISHDEVVHGKRSLVSKMPGDWWQQRANHRAYLGFMWAHPGKQLLFMGQEFAQGAEWSEAHGPDWWLLDPAYGAEPDHRGVRDLVRDLNAVYREAPALWERDTDPSGFEWVAGDAAEDNVFAFLRRAADGSPLLAVSNFSPVVRAEYRLGVPDTVPAWQEVLNTDRGRYGGGDVTNPEPVKPDDVPAHGRPASVRLTLPPLATVWFRPA</sequence>
<dbReference type="InterPro" id="IPR054169">
    <property type="entry name" value="GlgB_N"/>
</dbReference>
<dbReference type="InterPro" id="IPR017853">
    <property type="entry name" value="GH"/>
</dbReference>
<protein>
    <recommendedName>
        <fullName evidence="10">1,4-alpha-glucan branching enzyme GlgB</fullName>
        <ecNumber evidence="10">2.4.1.18</ecNumber>
    </recommendedName>
    <alternativeName>
        <fullName evidence="10">1,4-alpha-D-glucan:1,4-alpha-D-glucan 6-glucosyl-transferase</fullName>
    </alternativeName>
    <alternativeName>
        <fullName evidence="10">Alpha-(1-&gt;4)-glucan branching enzyme</fullName>
    </alternativeName>
    <alternativeName>
        <fullName evidence="10">Glycogen branching enzyme</fullName>
        <shortName evidence="10">BE</shortName>
    </alternativeName>
</protein>
<dbReference type="PANTHER" id="PTHR43651:SF3">
    <property type="entry name" value="1,4-ALPHA-GLUCAN-BRANCHING ENZYME"/>
    <property type="match status" value="1"/>
</dbReference>
<dbReference type="Gene3D" id="3.20.20.80">
    <property type="entry name" value="Glycosidases"/>
    <property type="match status" value="1"/>
</dbReference>
<dbReference type="InterPro" id="IPR006047">
    <property type="entry name" value="GH13_cat_dom"/>
</dbReference>
<evidence type="ECO:0000313" key="14">
    <source>
        <dbReference type="EMBL" id="XCJ73315.1"/>
    </source>
</evidence>
<dbReference type="GO" id="GO:0005829">
    <property type="term" value="C:cytosol"/>
    <property type="evidence" value="ECO:0007669"/>
    <property type="project" value="TreeGrafter"/>
</dbReference>
<dbReference type="GO" id="GO:0043169">
    <property type="term" value="F:cation binding"/>
    <property type="evidence" value="ECO:0007669"/>
    <property type="project" value="InterPro"/>
</dbReference>
<dbReference type="InterPro" id="IPR004193">
    <property type="entry name" value="Glyco_hydro_13_N"/>
</dbReference>
<feature type="active site" description="Nucleophile" evidence="10 11">
    <location>
        <position position="406"/>
    </location>
</feature>
<dbReference type="GO" id="GO:0003844">
    <property type="term" value="F:1,4-alpha-glucan branching enzyme activity"/>
    <property type="evidence" value="ECO:0007669"/>
    <property type="project" value="UniProtKB-UniRule"/>
</dbReference>
<dbReference type="Pfam" id="PF02922">
    <property type="entry name" value="CBM_48"/>
    <property type="match status" value="1"/>
</dbReference>
<dbReference type="InterPro" id="IPR044143">
    <property type="entry name" value="GlgB_N_E_set_prok"/>
</dbReference>
<feature type="active site" description="Proton donor" evidence="10 11">
    <location>
        <position position="459"/>
    </location>
</feature>
<dbReference type="Pfam" id="PF02806">
    <property type="entry name" value="Alpha-amylase_C"/>
    <property type="match status" value="1"/>
</dbReference>
<dbReference type="RefSeq" id="WP_353944801.1">
    <property type="nucleotide sequence ID" value="NZ_CP159534.1"/>
</dbReference>
<dbReference type="GO" id="GO:0004553">
    <property type="term" value="F:hydrolase activity, hydrolyzing O-glycosyl compounds"/>
    <property type="evidence" value="ECO:0007669"/>
    <property type="project" value="InterPro"/>
</dbReference>
<dbReference type="SUPFAM" id="SSF51011">
    <property type="entry name" value="Glycosyl hydrolase domain"/>
    <property type="match status" value="1"/>
</dbReference>
<comment type="function">
    <text evidence="10">Catalyzes the formation of the alpha-1,6-glucosidic linkages in glycogen by scission of a 1,4-alpha-linked oligosaccharide from growing alpha-1,4-glucan chains and the subsequent attachment of the oligosaccharide to the alpha-1,6 position.</text>
</comment>
<dbReference type="InterPro" id="IPR006407">
    <property type="entry name" value="GlgB"/>
</dbReference>
<dbReference type="PIRSF" id="PIRSF000463">
    <property type="entry name" value="GlgB"/>
    <property type="match status" value="1"/>
</dbReference>
<dbReference type="FunFam" id="2.60.40.1180:FF:000002">
    <property type="entry name" value="1,4-alpha-glucan branching enzyme GlgB"/>
    <property type="match status" value="1"/>
</dbReference>
<dbReference type="Gene3D" id="2.60.40.10">
    <property type="entry name" value="Immunoglobulins"/>
    <property type="match status" value="2"/>
</dbReference>
<evidence type="ECO:0000256" key="5">
    <source>
        <dbReference type="ARBA" id="ARBA00022600"/>
    </source>
</evidence>
<dbReference type="EMBL" id="CP159534">
    <property type="protein sequence ID" value="XCJ73315.1"/>
    <property type="molecule type" value="Genomic_DNA"/>
</dbReference>
<evidence type="ECO:0000256" key="6">
    <source>
        <dbReference type="ARBA" id="ARBA00022676"/>
    </source>
</evidence>